<organism evidence="9 10">
    <name type="scientific">Tautonia plasticadhaerens</name>
    <dbReference type="NCBI Taxonomy" id="2527974"/>
    <lineage>
        <taxon>Bacteria</taxon>
        <taxon>Pseudomonadati</taxon>
        <taxon>Planctomycetota</taxon>
        <taxon>Planctomycetia</taxon>
        <taxon>Isosphaerales</taxon>
        <taxon>Isosphaeraceae</taxon>
        <taxon>Tautonia</taxon>
    </lineage>
</organism>
<dbReference type="GO" id="GO:0006508">
    <property type="term" value="P:proteolysis"/>
    <property type="evidence" value="ECO:0007669"/>
    <property type="project" value="UniProtKB-KW"/>
</dbReference>
<evidence type="ECO:0000256" key="6">
    <source>
        <dbReference type="PROSITE-ProRule" id="PRU01240"/>
    </source>
</evidence>
<feature type="active site" description="Charge relay system" evidence="5 6">
    <location>
        <position position="390"/>
    </location>
</feature>
<comment type="similarity">
    <text evidence="1 6 7">Belongs to the peptidase S8 family.</text>
</comment>
<dbReference type="SUPFAM" id="SSF49299">
    <property type="entry name" value="PKD domain"/>
    <property type="match status" value="1"/>
</dbReference>
<name>A0A518H6Y7_9BACT</name>
<dbReference type="Gene3D" id="2.60.40.10">
    <property type="entry name" value="Immunoglobulins"/>
    <property type="match status" value="1"/>
</dbReference>
<dbReference type="KEGG" id="tpla:ElP_45430"/>
<dbReference type="Gene3D" id="3.40.50.200">
    <property type="entry name" value="Peptidase S8/S53 domain"/>
    <property type="match status" value="1"/>
</dbReference>
<keyword evidence="2 6" id="KW-0645">Protease</keyword>
<reference evidence="9 10" key="1">
    <citation type="submission" date="2019-02" db="EMBL/GenBank/DDBJ databases">
        <title>Deep-cultivation of Planctomycetes and their phenomic and genomic characterization uncovers novel biology.</title>
        <authorList>
            <person name="Wiegand S."/>
            <person name="Jogler M."/>
            <person name="Boedeker C."/>
            <person name="Pinto D."/>
            <person name="Vollmers J."/>
            <person name="Rivas-Marin E."/>
            <person name="Kohn T."/>
            <person name="Peeters S.H."/>
            <person name="Heuer A."/>
            <person name="Rast P."/>
            <person name="Oberbeckmann S."/>
            <person name="Bunk B."/>
            <person name="Jeske O."/>
            <person name="Meyerdierks A."/>
            <person name="Storesund J.E."/>
            <person name="Kallscheuer N."/>
            <person name="Luecker S."/>
            <person name="Lage O.M."/>
            <person name="Pohl T."/>
            <person name="Merkel B.J."/>
            <person name="Hornburger P."/>
            <person name="Mueller R.-W."/>
            <person name="Bruemmer F."/>
            <person name="Labrenz M."/>
            <person name="Spormann A.M."/>
            <person name="Op den Camp H."/>
            <person name="Overmann J."/>
            <person name="Amann R."/>
            <person name="Jetten M.S.M."/>
            <person name="Mascher T."/>
            <person name="Medema M.H."/>
            <person name="Devos D.P."/>
            <person name="Kaster A.-K."/>
            <person name="Ovreas L."/>
            <person name="Rohde M."/>
            <person name="Galperin M.Y."/>
            <person name="Jogler C."/>
        </authorList>
    </citation>
    <scope>NUCLEOTIDE SEQUENCE [LARGE SCALE GENOMIC DNA]</scope>
    <source>
        <strain evidence="9 10">ElP</strain>
    </source>
</reference>
<evidence type="ECO:0000256" key="3">
    <source>
        <dbReference type="ARBA" id="ARBA00022801"/>
    </source>
</evidence>
<dbReference type="Pfam" id="PF00801">
    <property type="entry name" value="PKD"/>
    <property type="match status" value="1"/>
</dbReference>
<dbReference type="CDD" id="cd07473">
    <property type="entry name" value="Peptidases_S8_Subtilisin_like"/>
    <property type="match status" value="1"/>
</dbReference>
<keyword evidence="4 6" id="KW-0720">Serine protease</keyword>
<dbReference type="InterPro" id="IPR034204">
    <property type="entry name" value="PfSUB1-like_cat_dom"/>
</dbReference>
<dbReference type="InterPro" id="IPR023827">
    <property type="entry name" value="Peptidase_S8_Asp-AS"/>
</dbReference>
<dbReference type="PROSITE" id="PS00137">
    <property type="entry name" value="SUBTILASE_HIS"/>
    <property type="match status" value="1"/>
</dbReference>
<dbReference type="OrthoDB" id="252653at2"/>
<dbReference type="EC" id="3.4.21.-" evidence="9"/>
<evidence type="ECO:0000256" key="5">
    <source>
        <dbReference type="PIRSR" id="PIRSR615500-1"/>
    </source>
</evidence>
<dbReference type="PRINTS" id="PR00723">
    <property type="entry name" value="SUBTILISIN"/>
</dbReference>
<dbReference type="SUPFAM" id="SSF52743">
    <property type="entry name" value="Subtilisin-like"/>
    <property type="match status" value="1"/>
</dbReference>
<proteinExistence type="inferred from homology"/>
<evidence type="ECO:0000256" key="2">
    <source>
        <dbReference type="ARBA" id="ARBA00022670"/>
    </source>
</evidence>
<feature type="active site" description="Charge relay system" evidence="5 6">
    <location>
        <position position="171"/>
    </location>
</feature>
<dbReference type="InterPro" id="IPR015500">
    <property type="entry name" value="Peptidase_S8_subtilisin-rel"/>
</dbReference>
<dbReference type="SUPFAM" id="SSF51126">
    <property type="entry name" value="Pectin lyase-like"/>
    <property type="match status" value="1"/>
</dbReference>
<dbReference type="InterPro" id="IPR051048">
    <property type="entry name" value="Peptidase_S8/S53_subtilisin"/>
</dbReference>
<dbReference type="PROSITE" id="PS50093">
    <property type="entry name" value="PKD"/>
    <property type="match status" value="1"/>
</dbReference>
<dbReference type="InterPro" id="IPR023828">
    <property type="entry name" value="Peptidase_S8_Ser-AS"/>
</dbReference>
<evidence type="ECO:0000313" key="10">
    <source>
        <dbReference type="Proteomes" id="UP000317835"/>
    </source>
</evidence>
<evidence type="ECO:0000313" key="9">
    <source>
        <dbReference type="EMBL" id="QDV36615.1"/>
    </source>
</evidence>
<evidence type="ECO:0000256" key="4">
    <source>
        <dbReference type="ARBA" id="ARBA00022825"/>
    </source>
</evidence>
<dbReference type="InterPro" id="IPR036852">
    <property type="entry name" value="Peptidase_S8/S53_dom_sf"/>
</dbReference>
<dbReference type="Proteomes" id="UP000317835">
    <property type="component" value="Chromosome"/>
</dbReference>
<dbReference type="InterPro" id="IPR013783">
    <property type="entry name" value="Ig-like_fold"/>
</dbReference>
<evidence type="ECO:0000259" key="8">
    <source>
        <dbReference type="PROSITE" id="PS50093"/>
    </source>
</evidence>
<dbReference type="GO" id="GO:0004252">
    <property type="term" value="F:serine-type endopeptidase activity"/>
    <property type="evidence" value="ECO:0007669"/>
    <property type="project" value="UniProtKB-UniRule"/>
</dbReference>
<dbReference type="EMBL" id="CP036426">
    <property type="protein sequence ID" value="QDV36615.1"/>
    <property type="molecule type" value="Genomic_DNA"/>
</dbReference>
<evidence type="ECO:0000256" key="7">
    <source>
        <dbReference type="RuleBase" id="RU003355"/>
    </source>
</evidence>
<keyword evidence="10" id="KW-1185">Reference proteome</keyword>
<dbReference type="PROSITE" id="PS00136">
    <property type="entry name" value="SUBTILASE_ASP"/>
    <property type="match status" value="1"/>
</dbReference>
<dbReference type="InterPro" id="IPR011050">
    <property type="entry name" value="Pectin_lyase_fold/virulence"/>
</dbReference>
<keyword evidence="3 6" id="KW-0378">Hydrolase</keyword>
<dbReference type="Pfam" id="PF00082">
    <property type="entry name" value="Peptidase_S8"/>
    <property type="match status" value="1"/>
</dbReference>
<dbReference type="PROSITE" id="PS51892">
    <property type="entry name" value="SUBTILASE"/>
    <property type="match status" value="1"/>
</dbReference>
<dbReference type="InterPro" id="IPR000209">
    <property type="entry name" value="Peptidase_S8/S53_dom"/>
</dbReference>
<dbReference type="Gene3D" id="2.60.120.260">
    <property type="entry name" value="Galactose-binding domain-like"/>
    <property type="match status" value="3"/>
</dbReference>
<gene>
    <name evidence="9" type="ORF">ElP_45430</name>
</gene>
<dbReference type="PROSITE" id="PS00138">
    <property type="entry name" value="SUBTILASE_SER"/>
    <property type="match status" value="1"/>
</dbReference>
<protein>
    <submittedName>
        <fullName evidence="9">Thermophilic serine proteinase</fullName>
        <ecNumber evidence="9">3.4.21.-</ecNumber>
    </submittedName>
</protein>
<dbReference type="InterPro" id="IPR022398">
    <property type="entry name" value="Peptidase_S8_His-AS"/>
</dbReference>
<dbReference type="InterPro" id="IPR035986">
    <property type="entry name" value="PKD_dom_sf"/>
</dbReference>
<evidence type="ECO:0000256" key="1">
    <source>
        <dbReference type="ARBA" id="ARBA00011073"/>
    </source>
</evidence>
<sequence length="1924" mass="201862">MPRNTKRPSSALRPEILEDRRLLSGDRPGMLLEGVLPAEVDPRGPAEAASYAPDRIIVRYRDEVSARSGPHPSGLAPGRRLSEAAGLRIVGVDASGVPAALEAARKDPRVLYAEPDYVIGAGTSPDDPRFGELWGLRNVGQGSGTVGADIGAMTAWQQSTGSDGVVVAVLDSGVDYAHPDLSSNLWTNPGEIPGNNLDDDGNGYVDDVRGWDFVNRDNNPMDDNSHGTHVAGTIGARGNNQVGVTGVSWDVSIMPLKVLDRFGNGTVSAAIDAINYAWRNGAVISNASWGGTTYSQSLRDAINAAGAQADHLFVAAAGNQGTIMDAPGAAKFYPAAFDLPNIVSVAASDRNDQLAGFSNSGWLSVDLAAPGVDILSTTPGGGYGLKSGTSMAAPHVAGAAALLKAEDPSLGAEEIKSVLMASVEPTGQLGSLTAGGGRLDLASAMQIAADEPHLRTGVVELTGLGQWETVSLDRRYASMVVAATPEIPIGGLSLVPRIRNVGDDRFEISVESAASPREDALLGGGFEAPEAGAAGSHGSFLYRPAGSPWSYSGDAGVTADGSGFTAANPPAPEGDQVAFLQRNGRISQDVQVAEPGTYRLRLKAAHRANSRLQGHDFAVTVGGVEVARFAPSDDAYRTFEATFALPAGASRVALVGLNTLGGDRTSLIDDVSLERVDESQPISLGGSGFEAPEAGAAGSHGSFLYRPAGSPWSYSGDAGVTADGSGFTAANPPAPEGDQVAFLQRNGRISQDVQVAEPGTYRLRLKAAHRANSRLQGHDFAVTVGGVEVARFAPSDDAYRTFEATFALPAGPSRLSLVGLNTLGGDRTSLIDDISLERIESVPTSLGGSGFEAPEAGAAGSHGSFLYRPAGSPWSYSGDAGVTADGSGFTAANPPAPEGDQVAFLQRNGRISQDVQVAEPGTYRLRLKAAHRANSRLQGHDFAVTVGGVEVARFAPSDDAYRTFEATFALPAGASRVALVGLNTLGGDRTSLIDDVSLERVDESQPISGSIRVHYLVSEEGTFSDEHSGMKMEVRKVAIDAADGGGSFEGLPLEYAQSYEMPVVIGQVMSTNDPRPSMFWASGASPNVAPSPTDLTVGMHVGEDPATSRAPETIGYFVFEAGAHSVDGVDFVAGRTGESVEGLDDSSPFIAPLEGLSSASSAVLSPSSMNDADGAWAALYGDDPVRPDSLQLAAVEDQWRDGERSHGAESVSYVVFGQASGITSFGGRPAIPGLDRIEPRITITRTSGTEPFVVQVSAAETTTGAGNPFTDLEYTWDFGDPGGQELFVHPVSGALIDANTGQEGPEAAYVYRAPGSYSITLTVRGKDESGELITASTSTLMRSAEQEVRVRHASGGTFRLTASVDGGPGRTTAPIRYDAGPDAVVQALAALPNIGAGNLRTGAFLGPEAAGDLLGHRLTLTADASGLVGASVRPEVLILDRIEGGTDEQVTVSAWSGPVIYFDSNYDGISRGVPDGSEAAPFNTFDRLDATLTSGESMRVLIKRGSLFERTSTIQITEAGDGPVRIGSYGDPGLPKPIISTRETPIAIRASRASRAEDIVIDGLDLRSAVGRAFHVSRLGGEGDEYAQANNIHLLETSFYSGNTTNSFMPLIEIFAHTPTAGADARGYGFVFWNCSYDWEALSGSATYQSGLDLDATKWVSVLGGTMASGGAGPSAVPYHSHYVYANVFDHLLLRWMRFDEADGVVNFAVKLRQEAGSPNQVHSRTLIDGVDFGGPANGLSFNQERTGSTFGTVLVQDSAFHVGGEDGFQAMGVYGDNLRRLVIRDSEFFDNGRRGVLILGSVEGLSMGFYRNNVYVPPVTTETNGLTIDARLGPSEFLENTIVAQGSWDPFYNMGIRLRPSLMANWTVDRNQYWAPNNNGIFAAGEGVFYNLASWRATGRDANGTYADPGWINPADGDFRRRR</sequence>
<accession>A0A518H6Y7</accession>
<feature type="active site" description="Charge relay system" evidence="5 6">
    <location>
        <position position="226"/>
    </location>
</feature>
<dbReference type="InterPro" id="IPR000601">
    <property type="entry name" value="PKD_dom"/>
</dbReference>
<dbReference type="PANTHER" id="PTHR43399:SF4">
    <property type="entry name" value="CELL WALL-ASSOCIATED PROTEASE"/>
    <property type="match status" value="1"/>
</dbReference>
<feature type="domain" description="PKD" evidence="8">
    <location>
        <begin position="1241"/>
        <end position="1323"/>
    </location>
</feature>
<dbReference type="CDD" id="cd00146">
    <property type="entry name" value="PKD"/>
    <property type="match status" value="1"/>
</dbReference>
<dbReference type="PANTHER" id="PTHR43399">
    <property type="entry name" value="SUBTILISIN-RELATED"/>
    <property type="match status" value="1"/>
</dbReference>